<feature type="compositionally biased region" description="Low complexity" evidence="1">
    <location>
        <begin position="124"/>
        <end position="137"/>
    </location>
</feature>
<dbReference type="Proteomes" id="UP000076738">
    <property type="component" value="Unassembled WGS sequence"/>
</dbReference>
<proteinExistence type="predicted"/>
<dbReference type="EMBL" id="KV417319">
    <property type="protein sequence ID" value="KZO91736.1"/>
    <property type="molecule type" value="Genomic_DNA"/>
</dbReference>
<feature type="region of interest" description="Disordered" evidence="1">
    <location>
        <begin position="654"/>
        <end position="703"/>
    </location>
</feature>
<feature type="region of interest" description="Disordered" evidence="1">
    <location>
        <begin position="512"/>
        <end position="533"/>
    </location>
</feature>
<evidence type="ECO:0000313" key="2">
    <source>
        <dbReference type="EMBL" id="KZO91736.1"/>
    </source>
</evidence>
<feature type="compositionally biased region" description="Low complexity" evidence="1">
    <location>
        <begin position="148"/>
        <end position="161"/>
    </location>
</feature>
<evidence type="ECO:0000256" key="1">
    <source>
        <dbReference type="SAM" id="MobiDB-lite"/>
    </source>
</evidence>
<reference evidence="2 3" key="1">
    <citation type="journal article" date="2016" name="Mol. Biol. Evol.">
        <title>Comparative Genomics of Early-Diverging Mushroom-Forming Fungi Provides Insights into the Origins of Lignocellulose Decay Capabilities.</title>
        <authorList>
            <person name="Nagy L.G."/>
            <person name="Riley R."/>
            <person name="Tritt A."/>
            <person name="Adam C."/>
            <person name="Daum C."/>
            <person name="Floudas D."/>
            <person name="Sun H."/>
            <person name="Yadav J.S."/>
            <person name="Pangilinan J."/>
            <person name="Larsson K.H."/>
            <person name="Matsuura K."/>
            <person name="Barry K."/>
            <person name="Labutti K."/>
            <person name="Kuo R."/>
            <person name="Ohm R.A."/>
            <person name="Bhattacharya S.S."/>
            <person name="Shirouzu T."/>
            <person name="Yoshinaga Y."/>
            <person name="Martin F.M."/>
            <person name="Grigoriev I.V."/>
            <person name="Hibbett D.S."/>
        </authorList>
    </citation>
    <scope>NUCLEOTIDE SEQUENCE [LARGE SCALE GENOMIC DNA]</scope>
    <source>
        <strain evidence="2 3">TUFC12733</strain>
    </source>
</reference>
<organism evidence="2 3">
    <name type="scientific">Calocera viscosa (strain TUFC12733)</name>
    <dbReference type="NCBI Taxonomy" id="1330018"/>
    <lineage>
        <taxon>Eukaryota</taxon>
        <taxon>Fungi</taxon>
        <taxon>Dikarya</taxon>
        <taxon>Basidiomycota</taxon>
        <taxon>Agaricomycotina</taxon>
        <taxon>Dacrymycetes</taxon>
        <taxon>Dacrymycetales</taxon>
        <taxon>Dacrymycetaceae</taxon>
        <taxon>Calocera</taxon>
    </lineage>
</organism>
<protein>
    <submittedName>
        <fullName evidence="2">Uncharacterized protein</fullName>
    </submittedName>
</protein>
<feature type="compositionally biased region" description="Gly residues" evidence="1">
    <location>
        <begin position="658"/>
        <end position="668"/>
    </location>
</feature>
<feature type="region of interest" description="Disordered" evidence="1">
    <location>
        <begin position="110"/>
        <end position="161"/>
    </location>
</feature>
<gene>
    <name evidence="2" type="ORF">CALVIDRAFT_568046</name>
</gene>
<evidence type="ECO:0000313" key="3">
    <source>
        <dbReference type="Proteomes" id="UP000076738"/>
    </source>
</evidence>
<feature type="compositionally biased region" description="Basic and acidic residues" evidence="1">
    <location>
        <begin position="692"/>
        <end position="703"/>
    </location>
</feature>
<accession>A0A167HKR1</accession>
<sequence length="703" mass="74955">MVDSFTVMRGDTLWNGSLLYPCVVNYDGPLGADNLPPPPQAAEDFTVTRFLRHRPDRTTTEHFVMCNPGTTEWLILRDGQHHPAVEGLRWYIRERHWLFENEYWDKVDDDSVSSGSHGARETKLLSSGSSELSSIDSQWPNFHHHPNSAMTAPSTNTTPATNTQQATGQIVIANILNIALQRIAIQAGELTEARQQAAEATAQLAQATDQLAIQSVRLAQQNQHLAEAVQLKWNFHEMEEELQRIIAHDATLRAKLREASSEERARTTQQLVMRLECQDLKSVADEIVRMVREQGRHSSVIHDVADDGAASVDYAQDSGEAHTSTQDIAPSLKASIEHIETSLKAGIQALTTGLDEEKEHVWLGIEQVTTGLHRESRELSGLVGELNINAPVFATLAPIPPATSNNNNNAAGPEPLTNELNSLFHQLRAVSLANLAATPARFAGLESKLQLVEDFGVCLTRFESKLDRAEFDVDRAVDMRRRKGRIAQLAVRVERVLQALAVLKEAEVVEGGAGDGEDAAGGGDGDVAGGAGVGGLQQREDIQEARSVDQGDALVLPILVIGGEGGGNGAVEENTAESGEGRLAAVEGGGNGAVGKNTAGCEAARLSAAVDKKRAVGDLIGRMVGGTVALARVAQGGLAHYSVGIDNHGHGGEARVLAGGGDAEGCEGGETRDGQQEAANDVEAGLPDEPAAEVKKGVEDAAQ</sequence>
<dbReference type="AlphaFoldDB" id="A0A167HKR1"/>
<name>A0A167HKR1_CALVF</name>
<keyword evidence="3" id="KW-1185">Reference proteome</keyword>